<organism evidence="10 11">
    <name type="scientific">Blomia tropicalis</name>
    <name type="common">Mite</name>
    <dbReference type="NCBI Taxonomy" id="40697"/>
    <lineage>
        <taxon>Eukaryota</taxon>
        <taxon>Metazoa</taxon>
        <taxon>Ecdysozoa</taxon>
        <taxon>Arthropoda</taxon>
        <taxon>Chelicerata</taxon>
        <taxon>Arachnida</taxon>
        <taxon>Acari</taxon>
        <taxon>Acariformes</taxon>
        <taxon>Sarcoptiformes</taxon>
        <taxon>Astigmata</taxon>
        <taxon>Glycyphagoidea</taxon>
        <taxon>Echimyopodidae</taxon>
        <taxon>Blomia</taxon>
    </lineage>
</organism>
<gene>
    <name evidence="10" type="ORF">RDWZM_001545</name>
</gene>
<dbReference type="Pfam" id="PF00083">
    <property type="entry name" value="Sugar_tr"/>
    <property type="match status" value="2"/>
</dbReference>
<name>A0A9Q0RQU4_BLOTA</name>
<keyword evidence="11" id="KW-1185">Reference proteome</keyword>
<dbReference type="PANTHER" id="PTHR48020:SF12">
    <property type="entry name" value="PROTON MYO-INOSITOL COTRANSPORTER"/>
    <property type="match status" value="1"/>
</dbReference>
<feature type="compositionally biased region" description="Polar residues" evidence="7">
    <location>
        <begin position="1"/>
        <end position="19"/>
    </location>
</feature>
<feature type="transmembrane region" description="Helical" evidence="8">
    <location>
        <begin position="227"/>
        <end position="248"/>
    </location>
</feature>
<feature type="transmembrane region" description="Helical" evidence="8">
    <location>
        <begin position="131"/>
        <end position="149"/>
    </location>
</feature>
<feature type="transmembrane region" description="Helical" evidence="8">
    <location>
        <begin position="174"/>
        <end position="194"/>
    </location>
</feature>
<dbReference type="AlphaFoldDB" id="A0A9Q0RQU4"/>
<evidence type="ECO:0000256" key="7">
    <source>
        <dbReference type="SAM" id="MobiDB-lite"/>
    </source>
</evidence>
<feature type="transmembrane region" description="Helical" evidence="8">
    <location>
        <begin position="378"/>
        <end position="400"/>
    </location>
</feature>
<dbReference type="InterPro" id="IPR020846">
    <property type="entry name" value="MFS_dom"/>
</dbReference>
<accession>A0A9Q0RQU4</accession>
<feature type="region of interest" description="Disordered" evidence="7">
    <location>
        <begin position="690"/>
        <end position="715"/>
    </location>
</feature>
<sequence>MVKTSNDNIECSRTLSLNEPSTSSLSIPPPPPPNSSSFKSQHENKMDDLSTGLQQQQQQQQQQQSWSHDHNQQKYGHMDDERQPLLSDSSTHSKRRRMINKTSASDTDESSNIDETTYPNKPERMSSHHSAFIYLVTILSAIGGFLFGYDTGIVSGAMVFIRDKFELSDLWQEFIVSATILAAWLFSLIAGYLSNNFGRKCVILLASFVFTIGGFMMALAHNKELLLAGRFIVGAAIGLASMVIPVYIAEVAPVQIRGKLVTINACFITFGQFVASVIAGLFSSDHNHGWRWMLGLASVPSLIQLVCFAFMPESPRWLIQKGRYDDAYSSLAKFRSNTSAELIGCEFDSIKTSCLDSQRVEKSASIGRILRTPSVLRALFVGSMLMMFQQLAGINTVMYYSATIIQMSGVHDKSLAVWLSALTASINFVFSFVGMFVVERLGRRLLTLSSLFGVVLALVILGFGFQLAENNSPPIKFHAADQDTSCSAAKTCGQCISSLCGFCYFPDSSVASSEGNNFKSIISLVSNMNSTCLSYNQTDQFHPSHSSFCANGTIGQTVWTTQWCPSDYSIMTLAGLMLYLFFFAPGMGPMPWTVNSEIYPLWARSFCYSVATSFNWFFNLLVSLTFLSLTKALTNHGAYYLYAGIAFIGWIMFFIFLPETKGKTLEQIECVFEYPLFKLGIAKPKKRTTFQPDEDISGSTNSNSSNITTTSNVQA</sequence>
<dbReference type="NCBIfam" id="TIGR00879">
    <property type="entry name" value="SP"/>
    <property type="match status" value="1"/>
</dbReference>
<feature type="region of interest" description="Disordered" evidence="7">
    <location>
        <begin position="1"/>
        <end position="124"/>
    </location>
</feature>
<comment type="subcellular location">
    <subcellularLocation>
        <location evidence="1">Membrane</location>
        <topology evidence="1">Multi-pass membrane protein</topology>
    </subcellularLocation>
</comment>
<dbReference type="InterPro" id="IPR050814">
    <property type="entry name" value="Myo-inositol_Transporter"/>
</dbReference>
<dbReference type="PRINTS" id="PR00171">
    <property type="entry name" value="SUGRTRNSPORT"/>
</dbReference>
<protein>
    <recommendedName>
        <fullName evidence="9">Major facilitator superfamily (MFS) profile domain-containing protein</fullName>
    </recommendedName>
</protein>
<feature type="compositionally biased region" description="Low complexity" evidence="7">
    <location>
        <begin position="54"/>
        <end position="64"/>
    </location>
</feature>
<feature type="compositionally biased region" description="Low complexity" evidence="7">
    <location>
        <begin position="697"/>
        <end position="715"/>
    </location>
</feature>
<feature type="transmembrane region" description="Helical" evidence="8">
    <location>
        <begin position="415"/>
        <end position="438"/>
    </location>
</feature>
<dbReference type="Gene3D" id="1.20.1250.20">
    <property type="entry name" value="MFS general substrate transporter like domains"/>
    <property type="match status" value="2"/>
</dbReference>
<evidence type="ECO:0000256" key="8">
    <source>
        <dbReference type="SAM" id="Phobius"/>
    </source>
</evidence>
<evidence type="ECO:0000256" key="6">
    <source>
        <dbReference type="ARBA" id="ARBA00023136"/>
    </source>
</evidence>
<evidence type="ECO:0000256" key="4">
    <source>
        <dbReference type="ARBA" id="ARBA00022692"/>
    </source>
</evidence>
<feature type="transmembrane region" description="Helical" evidence="8">
    <location>
        <begin position="606"/>
        <end position="627"/>
    </location>
</feature>
<dbReference type="InterPro" id="IPR005829">
    <property type="entry name" value="Sugar_transporter_CS"/>
</dbReference>
<dbReference type="PANTHER" id="PTHR48020">
    <property type="entry name" value="PROTON MYO-INOSITOL COTRANSPORTER"/>
    <property type="match status" value="1"/>
</dbReference>
<dbReference type="PROSITE" id="PS50850">
    <property type="entry name" value="MFS"/>
    <property type="match status" value="1"/>
</dbReference>
<feature type="transmembrane region" description="Helical" evidence="8">
    <location>
        <begin position="201"/>
        <end position="221"/>
    </location>
</feature>
<evidence type="ECO:0000256" key="3">
    <source>
        <dbReference type="ARBA" id="ARBA00022448"/>
    </source>
</evidence>
<evidence type="ECO:0000256" key="1">
    <source>
        <dbReference type="ARBA" id="ARBA00004141"/>
    </source>
</evidence>
<evidence type="ECO:0000256" key="2">
    <source>
        <dbReference type="ARBA" id="ARBA00010992"/>
    </source>
</evidence>
<feature type="domain" description="Major facilitator superfamily (MFS) profile" evidence="9">
    <location>
        <begin position="136"/>
        <end position="661"/>
    </location>
</feature>
<feature type="transmembrane region" description="Helical" evidence="8">
    <location>
        <begin position="568"/>
        <end position="585"/>
    </location>
</feature>
<dbReference type="Proteomes" id="UP001142055">
    <property type="component" value="Chromosome 1"/>
</dbReference>
<feature type="transmembrane region" description="Helical" evidence="8">
    <location>
        <begin position="260"/>
        <end position="283"/>
    </location>
</feature>
<dbReference type="CDD" id="cd17360">
    <property type="entry name" value="MFS_HMIT_like"/>
    <property type="match status" value="1"/>
</dbReference>
<evidence type="ECO:0000313" key="11">
    <source>
        <dbReference type="Proteomes" id="UP001142055"/>
    </source>
</evidence>
<dbReference type="InterPro" id="IPR036259">
    <property type="entry name" value="MFS_trans_sf"/>
</dbReference>
<proteinExistence type="inferred from homology"/>
<dbReference type="InterPro" id="IPR005828">
    <property type="entry name" value="MFS_sugar_transport-like"/>
</dbReference>
<comment type="caution">
    <text evidence="10">The sequence shown here is derived from an EMBL/GenBank/DDBJ whole genome shotgun (WGS) entry which is preliminary data.</text>
</comment>
<dbReference type="FunFam" id="1.20.1250.20:FF:000177">
    <property type="entry name" value="proton myo-inositol cotransporter isoform X1"/>
    <property type="match status" value="1"/>
</dbReference>
<feature type="transmembrane region" description="Helical" evidence="8">
    <location>
        <begin position="289"/>
        <end position="311"/>
    </location>
</feature>
<dbReference type="GO" id="GO:0016324">
    <property type="term" value="C:apical plasma membrane"/>
    <property type="evidence" value="ECO:0007669"/>
    <property type="project" value="TreeGrafter"/>
</dbReference>
<comment type="similarity">
    <text evidence="2">Belongs to the major facilitator superfamily. Sugar transporter (TC 2.A.1.1) family.</text>
</comment>
<keyword evidence="6 8" id="KW-0472">Membrane</keyword>
<evidence type="ECO:0000313" key="10">
    <source>
        <dbReference type="EMBL" id="KAJ6223000.1"/>
    </source>
</evidence>
<dbReference type="GO" id="GO:0005366">
    <property type="term" value="F:myo-inositol:proton symporter activity"/>
    <property type="evidence" value="ECO:0007669"/>
    <property type="project" value="TreeGrafter"/>
</dbReference>
<feature type="transmembrane region" description="Helical" evidence="8">
    <location>
        <begin position="639"/>
        <end position="657"/>
    </location>
</feature>
<reference evidence="10" key="1">
    <citation type="submission" date="2022-12" db="EMBL/GenBank/DDBJ databases">
        <title>Genome assemblies of Blomia tropicalis.</title>
        <authorList>
            <person name="Cui Y."/>
        </authorList>
    </citation>
    <scope>NUCLEOTIDE SEQUENCE</scope>
    <source>
        <tissue evidence="10">Adult mites</tissue>
    </source>
</reference>
<dbReference type="InterPro" id="IPR003663">
    <property type="entry name" value="Sugar/inositol_transpt"/>
</dbReference>
<dbReference type="SUPFAM" id="SSF103473">
    <property type="entry name" value="MFS general substrate transporter"/>
    <property type="match status" value="1"/>
</dbReference>
<dbReference type="PROSITE" id="PS00217">
    <property type="entry name" value="SUGAR_TRANSPORT_2"/>
    <property type="match status" value="1"/>
</dbReference>
<feature type="transmembrane region" description="Helical" evidence="8">
    <location>
        <begin position="445"/>
        <end position="468"/>
    </location>
</feature>
<keyword evidence="3" id="KW-0813">Transport</keyword>
<keyword evidence="4 8" id="KW-0812">Transmembrane</keyword>
<feature type="compositionally biased region" description="Basic and acidic residues" evidence="7">
    <location>
        <begin position="67"/>
        <end position="83"/>
    </location>
</feature>
<dbReference type="EMBL" id="JAPWDV010000001">
    <property type="protein sequence ID" value="KAJ6223000.1"/>
    <property type="molecule type" value="Genomic_DNA"/>
</dbReference>
<dbReference type="OMA" id="TNAIQYF"/>
<keyword evidence="5 8" id="KW-1133">Transmembrane helix</keyword>
<evidence type="ECO:0000259" key="9">
    <source>
        <dbReference type="PROSITE" id="PS50850"/>
    </source>
</evidence>
<dbReference type="PROSITE" id="PS00216">
    <property type="entry name" value="SUGAR_TRANSPORT_1"/>
    <property type="match status" value="1"/>
</dbReference>
<evidence type="ECO:0000256" key="5">
    <source>
        <dbReference type="ARBA" id="ARBA00022989"/>
    </source>
</evidence>